<evidence type="ECO:0000313" key="1">
    <source>
        <dbReference type="EMBL" id="ETJ35294.1"/>
    </source>
</evidence>
<evidence type="ECO:0008006" key="2">
    <source>
        <dbReference type="Google" id="ProtNLM"/>
    </source>
</evidence>
<protein>
    <recommendedName>
        <fullName evidence="2">EamA family transporter</fullName>
    </recommendedName>
</protein>
<feature type="non-terminal residue" evidence="1">
    <location>
        <position position="29"/>
    </location>
</feature>
<comment type="caution">
    <text evidence="1">The sequence shown here is derived from an EMBL/GenBank/DDBJ whole genome shotgun (WGS) entry which is preliminary data.</text>
</comment>
<name>W1Y2H1_9ZZZZ</name>
<reference evidence="1" key="1">
    <citation type="submission" date="2013-12" db="EMBL/GenBank/DDBJ databases">
        <title>A Varibaculum cambriense genome reconstructed from a premature infant gut community with otherwise low bacterial novelty that shifts toward anaerobic metabolism during the third week of life.</title>
        <authorList>
            <person name="Brown C.T."/>
            <person name="Sharon I."/>
            <person name="Thomas B.C."/>
            <person name="Castelle C.J."/>
            <person name="Morowitz M.J."/>
            <person name="Banfield J.F."/>
        </authorList>
    </citation>
    <scope>NUCLEOTIDE SEQUENCE</scope>
</reference>
<proteinExistence type="predicted"/>
<gene>
    <name evidence="1" type="ORF">Q604_UNBC10312G0001</name>
</gene>
<dbReference type="AlphaFoldDB" id="W1Y2H1"/>
<organism evidence="1">
    <name type="scientific">human gut metagenome</name>
    <dbReference type="NCBI Taxonomy" id="408170"/>
    <lineage>
        <taxon>unclassified sequences</taxon>
        <taxon>metagenomes</taxon>
        <taxon>organismal metagenomes</taxon>
    </lineage>
</organism>
<dbReference type="EMBL" id="AZMM01010312">
    <property type="protein sequence ID" value="ETJ35294.1"/>
    <property type="molecule type" value="Genomic_DNA"/>
</dbReference>
<sequence length="29" mass="2826">MNAAILLALVPALAWGSVGLVNTKMGGSA</sequence>
<accession>W1Y2H1</accession>